<dbReference type="AlphaFoldDB" id="A0A2P6QGG5"/>
<dbReference type="Proteomes" id="UP000238479">
    <property type="component" value="Chromosome 5"/>
</dbReference>
<proteinExistence type="predicted"/>
<comment type="caution">
    <text evidence="1">The sequence shown here is derived from an EMBL/GenBank/DDBJ whole genome shotgun (WGS) entry which is preliminary data.</text>
</comment>
<gene>
    <name evidence="1" type="ORF">RchiOBHm_Chr5g0055631</name>
</gene>
<reference evidence="1 2" key="1">
    <citation type="journal article" date="2018" name="Nat. Genet.">
        <title>The Rosa genome provides new insights in the design of modern roses.</title>
        <authorList>
            <person name="Bendahmane M."/>
        </authorList>
    </citation>
    <scope>NUCLEOTIDE SEQUENCE [LARGE SCALE GENOMIC DNA]</scope>
    <source>
        <strain evidence="2">cv. Old Blush</strain>
    </source>
</reference>
<sequence>MTASLSSSSKSTISERERSELGLGSEVLIGIWVETSLSLLL</sequence>
<protein>
    <submittedName>
        <fullName evidence="1">Uncharacterized protein</fullName>
    </submittedName>
</protein>
<evidence type="ECO:0000313" key="1">
    <source>
        <dbReference type="EMBL" id="PRQ33261.1"/>
    </source>
</evidence>
<keyword evidence="2" id="KW-1185">Reference proteome</keyword>
<accession>A0A2P6QGG5</accession>
<evidence type="ECO:0000313" key="2">
    <source>
        <dbReference type="Proteomes" id="UP000238479"/>
    </source>
</evidence>
<name>A0A2P6QGG5_ROSCH</name>
<dbReference type="Gramene" id="PRQ33261">
    <property type="protein sequence ID" value="PRQ33261"/>
    <property type="gene ID" value="RchiOBHm_Chr5g0055631"/>
</dbReference>
<organism evidence="1 2">
    <name type="scientific">Rosa chinensis</name>
    <name type="common">China rose</name>
    <dbReference type="NCBI Taxonomy" id="74649"/>
    <lineage>
        <taxon>Eukaryota</taxon>
        <taxon>Viridiplantae</taxon>
        <taxon>Streptophyta</taxon>
        <taxon>Embryophyta</taxon>
        <taxon>Tracheophyta</taxon>
        <taxon>Spermatophyta</taxon>
        <taxon>Magnoliopsida</taxon>
        <taxon>eudicotyledons</taxon>
        <taxon>Gunneridae</taxon>
        <taxon>Pentapetalae</taxon>
        <taxon>rosids</taxon>
        <taxon>fabids</taxon>
        <taxon>Rosales</taxon>
        <taxon>Rosaceae</taxon>
        <taxon>Rosoideae</taxon>
        <taxon>Rosoideae incertae sedis</taxon>
        <taxon>Rosa</taxon>
    </lineage>
</organism>
<dbReference type="EMBL" id="PDCK01000043">
    <property type="protein sequence ID" value="PRQ33261.1"/>
    <property type="molecule type" value="Genomic_DNA"/>
</dbReference>